<dbReference type="RefSeq" id="WP_184017878.1">
    <property type="nucleotide sequence ID" value="NZ_JACHFD010000007.1"/>
</dbReference>
<proteinExistence type="predicted"/>
<dbReference type="AlphaFoldDB" id="A0A840V2A6"/>
<evidence type="ECO:0008006" key="3">
    <source>
        <dbReference type="Google" id="ProtNLM"/>
    </source>
</evidence>
<evidence type="ECO:0000313" key="2">
    <source>
        <dbReference type="Proteomes" id="UP000557717"/>
    </source>
</evidence>
<keyword evidence="2" id="KW-1185">Reference proteome</keyword>
<reference evidence="1 2" key="1">
    <citation type="submission" date="2020-08" db="EMBL/GenBank/DDBJ databases">
        <title>Genomic Encyclopedia of Type Strains, Phase IV (KMG-IV): sequencing the most valuable type-strain genomes for metagenomic binning, comparative biology and taxonomic classification.</title>
        <authorList>
            <person name="Goeker M."/>
        </authorList>
    </citation>
    <scope>NUCLEOTIDE SEQUENCE [LARGE SCALE GENOMIC DNA]</scope>
    <source>
        <strain evidence="1 2">YC6886</strain>
    </source>
</reference>
<protein>
    <recommendedName>
        <fullName evidence="3">PEP-CTERM protein-sorting domain-containing protein</fullName>
    </recommendedName>
</protein>
<accession>A0A840V2A6</accession>
<dbReference type="Proteomes" id="UP000557717">
    <property type="component" value="Unassembled WGS sequence"/>
</dbReference>
<dbReference type="EMBL" id="JACHFD010000007">
    <property type="protein sequence ID" value="MBB5351583.1"/>
    <property type="molecule type" value="Genomic_DNA"/>
</dbReference>
<dbReference type="NCBIfam" id="TIGR02595">
    <property type="entry name" value="PEP_CTERM"/>
    <property type="match status" value="1"/>
</dbReference>
<organism evidence="1 2">
    <name type="scientific">Haloferula luteola</name>
    <dbReference type="NCBI Taxonomy" id="595692"/>
    <lineage>
        <taxon>Bacteria</taxon>
        <taxon>Pseudomonadati</taxon>
        <taxon>Verrucomicrobiota</taxon>
        <taxon>Verrucomicrobiia</taxon>
        <taxon>Verrucomicrobiales</taxon>
        <taxon>Verrucomicrobiaceae</taxon>
        <taxon>Haloferula</taxon>
    </lineage>
</organism>
<evidence type="ECO:0000313" key="1">
    <source>
        <dbReference type="EMBL" id="MBB5351583.1"/>
    </source>
</evidence>
<dbReference type="InterPro" id="IPR013424">
    <property type="entry name" value="Ice-binding_C"/>
</dbReference>
<comment type="caution">
    <text evidence="1">The sequence shown here is derived from an EMBL/GenBank/DDBJ whole genome shotgun (WGS) entry which is preliminary data.</text>
</comment>
<sequence>MPCLKGAITADFSGGNGSDSVDQFTGVAGGGWAGAWQSNTAGTSGGTSFSSSVLGSSPLNSGGDYLSTVLIGGSGTSKGGVQRAYETSGSVDLSAVHQLSFDFRIDSDLSTFTSTTDYLQAFDRPASSDFGSNGTWLIRAAGASVNGINALNWMFYDGGQDGAGFNTANFVDSGVALASGTVYHFEVFIDPAALEYSVSINGGPISAPLGFRTGDAGNLGNLNFGGQVSSAGEEMAFSLDSVAVVPEPSATALLLVAGCGIGLRRRRG</sequence>
<gene>
    <name evidence="1" type="ORF">HNR46_001820</name>
</gene>
<name>A0A840V2A6_9BACT</name>